<dbReference type="PANTHER" id="PTHR21600">
    <property type="entry name" value="MITOCHONDRIAL RNA PSEUDOURIDINE SYNTHASE"/>
    <property type="match status" value="1"/>
</dbReference>
<evidence type="ECO:0000313" key="4">
    <source>
        <dbReference type="Proteomes" id="UP000682739"/>
    </source>
</evidence>
<feature type="domain" description="Pseudouridine synthase RsuA/RluA-like" evidence="2">
    <location>
        <begin position="13"/>
        <end position="157"/>
    </location>
</feature>
<evidence type="ECO:0000259" key="2">
    <source>
        <dbReference type="Pfam" id="PF00849"/>
    </source>
</evidence>
<evidence type="ECO:0000256" key="1">
    <source>
        <dbReference type="ARBA" id="ARBA00010876"/>
    </source>
</evidence>
<dbReference type="KEGG" id="psym:J1N51_01380"/>
<dbReference type="NCBIfam" id="TIGR01621">
    <property type="entry name" value="RluA-like"/>
    <property type="match status" value="1"/>
</dbReference>
<dbReference type="GO" id="GO:0140098">
    <property type="term" value="F:catalytic activity, acting on RNA"/>
    <property type="evidence" value="ECO:0007669"/>
    <property type="project" value="UniProtKB-ARBA"/>
</dbReference>
<dbReference type="RefSeq" id="WP_208832221.1">
    <property type="nucleotide sequence ID" value="NZ_CP072110.1"/>
</dbReference>
<dbReference type="GO" id="GO:0003723">
    <property type="term" value="F:RNA binding"/>
    <property type="evidence" value="ECO:0007669"/>
    <property type="project" value="InterPro"/>
</dbReference>
<evidence type="ECO:0000313" key="3">
    <source>
        <dbReference type="EMBL" id="QTH64166.1"/>
    </source>
</evidence>
<dbReference type="GO" id="GO:0000455">
    <property type="term" value="P:enzyme-directed rRNA pseudouridine synthesis"/>
    <property type="evidence" value="ECO:0007669"/>
    <property type="project" value="TreeGrafter"/>
</dbReference>
<dbReference type="InterPro" id="IPR020103">
    <property type="entry name" value="PsdUridine_synth_cat_dom_sf"/>
</dbReference>
<accession>A0A975DD49</accession>
<comment type="similarity">
    <text evidence="1">Belongs to the pseudouridine synthase RluA family.</text>
</comment>
<dbReference type="InterPro" id="IPR006224">
    <property type="entry name" value="PsdUridine_synth_RluA-like_CS"/>
</dbReference>
<dbReference type="Pfam" id="PF00849">
    <property type="entry name" value="PseudoU_synth_2"/>
    <property type="match status" value="1"/>
</dbReference>
<dbReference type="Proteomes" id="UP000682739">
    <property type="component" value="Chromosome"/>
</dbReference>
<dbReference type="InterPro" id="IPR050188">
    <property type="entry name" value="RluA_PseudoU_synthase"/>
</dbReference>
<protein>
    <submittedName>
        <fullName evidence="3">TIGR01621 family pseudouridine synthase</fullName>
    </submittedName>
</protein>
<dbReference type="CDD" id="cd02869">
    <property type="entry name" value="PseudoU_synth_RluA_like"/>
    <property type="match status" value="1"/>
</dbReference>
<dbReference type="AlphaFoldDB" id="A0A975DD49"/>
<organism evidence="3 4">
    <name type="scientific">Psychrosphaera ytuae</name>
    <dbReference type="NCBI Taxonomy" id="2820710"/>
    <lineage>
        <taxon>Bacteria</taxon>
        <taxon>Pseudomonadati</taxon>
        <taxon>Pseudomonadota</taxon>
        <taxon>Gammaproteobacteria</taxon>
        <taxon>Alteromonadales</taxon>
        <taxon>Pseudoalteromonadaceae</taxon>
        <taxon>Psychrosphaera</taxon>
    </lineage>
</organism>
<gene>
    <name evidence="3" type="ORF">J1N51_01380</name>
</gene>
<reference evidence="3" key="1">
    <citation type="submission" date="2021-03" db="EMBL/GenBank/DDBJ databases">
        <title>Description of Psychrosphaera ytuae sp. nov. isolated from deep sea sediment of South China Sea.</title>
        <authorList>
            <person name="Zhang J."/>
            <person name="Xu X.-D."/>
        </authorList>
    </citation>
    <scope>NUCLEOTIDE SEQUENCE</scope>
    <source>
        <strain evidence="3">MTZ26</strain>
    </source>
</reference>
<proteinExistence type="inferred from homology"/>
<dbReference type="Gene3D" id="3.30.2350.10">
    <property type="entry name" value="Pseudouridine synthase"/>
    <property type="match status" value="1"/>
</dbReference>
<keyword evidence="4" id="KW-1185">Reference proteome</keyword>
<sequence>MTELINIVLEHPDFLVVDKPANVNFHDEGDLGQGFFNQCMNQYGHTLYPVHRLDKVTSGLVIMAKTLEAAQWFQLAFADKQIIKFYIAVTDQKPKKKQGTIKGDMAKARRGQWKLLKTKVSPAVTRFHTVPLTQPGSRLFLLKPETGKTHQLRVAMKSISAPILGDELYSGSNSDRVYLHATRLVFNYKDQNIDLIRLPNSGQVFLEDQLKIESVVEQLLELNWPS</sequence>
<name>A0A975DD49_9GAMM</name>
<dbReference type="InterPro" id="IPR006145">
    <property type="entry name" value="PsdUridine_synth_RsuA/RluA"/>
</dbReference>
<dbReference type="EMBL" id="CP072110">
    <property type="protein sequence ID" value="QTH64166.1"/>
    <property type="molecule type" value="Genomic_DNA"/>
</dbReference>
<dbReference type="SUPFAM" id="SSF55120">
    <property type="entry name" value="Pseudouridine synthase"/>
    <property type="match status" value="1"/>
</dbReference>
<dbReference type="InterPro" id="IPR006508">
    <property type="entry name" value="PsdUridine_synth_RluA-like"/>
</dbReference>
<dbReference type="PANTHER" id="PTHR21600:SF87">
    <property type="entry name" value="RNA PSEUDOURIDYLATE SYNTHASE DOMAIN-CONTAINING PROTEIN 1"/>
    <property type="match status" value="1"/>
</dbReference>
<dbReference type="GO" id="GO:0009982">
    <property type="term" value="F:pseudouridine synthase activity"/>
    <property type="evidence" value="ECO:0007669"/>
    <property type="project" value="InterPro"/>
</dbReference>
<dbReference type="PROSITE" id="PS01129">
    <property type="entry name" value="PSI_RLU"/>
    <property type="match status" value="1"/>
</dbReference>